<comment type="caution">
    <text evidence="1">The sequence shown here is derived from an EMBL/GenBank/DDBJ whole genome shotgun (WGS) entry which is preliminary data.</text>
</comment>
<evidence type="ECO:0000313" key="2">
    <source>
        <dbReference type="Proteomes" id="UP001595871"/>
    </source>
</evidence>
<accession>A0ABV8NGW2</accession>
<sequence length="120" mass="13747">MQFWLSNLPATTPLPVLVRTAKLRWRIENDYREMKQAFSLAHFEGRTWLAGLAPPRHPRLGHPRLGRPRLLHHAATEQIARRDGVGLSLYRVVRELQILLATWTGACPTCHRDMPDPAPT</sequence>
<dbReference type="EMBL" id="JBHSCF010000080">
    <property type="protein sequence ID" value="MFC4191372.1"/>
    <property type="molecule type" value="Genomic_DNA"/>
</dbReference>
<protein>
    <recommendedName>
        <fullName evidence="3">Transposase</fullName>
    </recommendedName>
</protein>
<organism evidence="1 2">
    <name type="scientific">Streptomyces flavovirens</name>
    <dbReference type="NCBI Taxonomy" id="52258"/>
    <lineage>
        <taxon>Bacteria</taxon>
        <taxon>Bacillati</taxon>
        <taxon>Actinomycetota</taxon>
        <taxon>Actinomycetes</taxon>
        <taxon>Kitasatosporales</taxon>
        <taxon>Streptomycetaceae</taxon>
        <taxon>Streptomyces</taxon>
    </lineage>
</organism>
<dbReference type="RefSeq" id="WP_234460149.1">
    <property type="nucleotide sequence ID" value="NZ_JBHSCF010000080.1"/>
</dbReference>
<name>A0ABV8NGW2_9ACTN</name>
<reference evidence="2" key="1">
    <citation type="journal article" date="2019" name="Int. J. Syst. Evol. Microbiol.">
        <title>The Global Catalogue of Microorganisms (GCM) 10K type strain sequencing project: providing services to taxonomists for standard genome sequencing and annotation.</title>
        <authorList>
            <consortium name="The Broad Institute Genomics Platform"/>
            <consortium name="The Broad Institute Genome Sequencing Center for Infectious Disease"/>
            <person name="Wu L."/>
            <person name="Ma J."/>
        </authorList>
    </citation>
    <scope>NUCLEOTIDE SEQUENCE [LARGE SCALE GENOMIC DNA]</scope>
    <source>
        <strain evidence="2">CCM 3243</strain>
    </source>
</reference>
<dbReference type="InterPro" id="IPR012337">
    <property type="entry name" value="RNaseH-like_sf"/>
</dbReference>
<evidence type="ECO:0000313" key="1">
    <source>
        <dbReference type="EMBL" id="MFC4191372.1"/>
    </source>
</evidence>
<dbReference type="Proteomes" id="UP001595871">
    <property type="component" value="Unassembled WGS sequence"/>
</dbReference>
<keyword evidence="2" id="KW-1185">Reference proteome</keyword>
<gene>
    <name evidence="1" type="ORF">ACFO3R_34165</name>
</gene>
<dbReference type="SUPFAM" id="SSF53098">
    <property type="entry name" value="Ribonuclease H-like"/>
    <property type="match status" value="1"/>
</dbReference>
<proteinExistence type="predicted"/>
<evidence type="ECO:0008006" key="3">
    <source>
        <dbReference type="Google" id="ProtNLM"/>
    </source>
</evidence>